<reference evidence="4 5" key="1">
    <citation type="submission" date="2021-03" db="EMBL/GenBank/DDBJ databases">
        <title>Sequencing the genomes of 1000 actinobacteria strains.</title>
        <authorList>
            <person name="Klenk H.-P."/>
        </authorList>
    </citation>
    <scope>NUCLEOTIDE SEQUENCE [LARGE SCALE GENOMIC DNA]</scope>
    <source>
        <strain evidence="4 5">DSM 46670</strain>
    </source>
</reference>
<keyword evidence="5" id="KW-1185">Reference proteome</keyword>
<evidence type="ECO:0000256" key="1">
    <source>
        <dbReference type="ARBA" id="ARBA00022603"/>
    </source>
</evidence>
<dbReference type="EMBL" id="JAGINW010000001">
    <property type="protein sequence ID" value="MBP2327491.1"/>
    <property type="molecule type" value="Genomic_DNA"/>
</dbReference>
<evidence type="ECO:0000313" key="5">
    <source>
        <dbReference type="Proteomes" id="UP001519332"/>
    </source>
</evidence>
<protein>
    <submittedName>
        <fullName evidence="4">Trans-aconitate methyltransferase</fullName>
    </submittedName>
</protein>
<feature type="domain" description="Methyltransferase" evidence="3">
    <location>
        <begin position="41"/>
        <end position="133"/>
    </location>
</feature>
<keyword evidence="1 4" id="KW-0489">Methyltransferase</keyword>
<dbReference type="GO" id="GO:0008168">
    <property type="term" value="F:methyltransferase activity"/>
    <property type="evidence" value="ECO:0007669"/>
    <property type="project" value="UniProtKB-KW"/>
</dbReference>
<sequence length="258" mass="28078">MSLGFNGDVVDFYQKYRRGYPAEAITTITGKFSLTHNDIALDLGCGTGLLTRPLAETVRAVIGMDPEPDMLARARQEGGTNITWMLGADTDIPKLTAVLGERSIGAVTIGQALHWMDHDTLLHALFPLIRPGGGVAVVTNGTPLWLHDNPWSKSLRASVEHWLGHKTTLTCGSDAEAQQRYAESLRANGFTVDTDTVEYEDELTIDEIVGGMYSALPPSKLPTPEQRPVLAGQIQRALEHDGPFIEHVRVTVLTGQVP</sequence>
<dbReference type="PANTHER" id="PTHR44942">
    <property type="entry name" value="METHYLTRANSF_11 DOMAIN-CONTAINING PROTEIN"/>
    <property type="match status" value="1"/>
</dbReference>
<evidence type="ECO:0000313" key="4">
    <source>
        <dbReference type="EMBL" id="MBP2327491.1"/>
    </source>
</evidence>
<dbReference type="GO" id="GO:0032259">
    <property type="term" value="P:methylation"/>
    <property type="evidence" value="ECO:0007669"/>
    <property type="project" value="UniProtKB-KW"/>
</dbReference>
<dbReference type="Gene3D" id="3.40.50.150">
    <property type="entry name" value="Vaccinia Virus protein VP39"/>
    <property type="match status" value="1"/>
</dbReference>
<evidence type="ECO:0000256" key="2">
    <source>
        <dbReference type="ARBA" id="ARBA00022679"/>
    </source>
</evidence>
<gene>
    <name evidence="4" type="ORF">JOF56_007876</name>
</gene>
<name>A0ABS4TU67_9PSEU</name>
<proteinExistence type="predicted"/>
<dbReference type="InterPro" id="IPR041698">
    <property type="entry name" value="Methyltransf_25"/>
</dbReference>
<dbReference type="CDD" id="cd02440">
    <property type="entry name" value="AdoMet_MTases"/>
    <property type="match status" value="1"/>
</dbReference>
<dbReference type="PANTHER" id="PTHR44942:SF4">
    <property type="entry name" value="METHYLTRANSFERASE TYPE 11 DOMAIN-CONTAINING PROTEIN"/>
    <property type="match status" value="1"/>
</dbReference>
<dbReference type="Proteomes" id="UP001519332">
    <property type="component" value="Unassembled WGS sequence"/>
</dbReference>
<accession>A0ABS4TU67</accession>
<dbReference type="Pfam" id="PF13649">
    <property type="entry name" value="Methyltransf_25"/>
    <property type="match status" value="1"/>
</dbReference>
<dbReference type="SUPFAM" id="SSF53335">
    <property type="entry name" value="S-adenosyl-L-methionine-dependent methyltransferases"/>
    <property type="match status" value="1"/>
</dbReference>
<organism evidence="4 5">
    <name type="scientific">Kibdelosporangium banguiense</name>
    <dbReference type="NCBI Taxonomy" id="1365924"/>
    <lineage>
        <taxon>Bacteria</taxon>
        <taxon>Bacillati</taxon>
        <taxon>Actinomycetota</taxon>
        <taxon>Actinomycetes</taxon>
        <taxon>Pseudonocardiales</taxon>
        <taxon>Pseudonocardiaceae</taxon>
        <taxon>Kibdelosporangium</taxon>
    </lineage>
</organism>
<comment type="caution">
    <text evidence="4">The sequence shown here is derived from an EMBL/GenBank/DDBJ whole genome shotgun (WGS) entry which is preliminary data.</text>
</comment>
<dbReference type="InterPro" id="IPR029063">
    <property type="entry name" value="SAM-dependent_MTases_sf"/>
</dbReference>
<evidence type="ECO:0000259" key="3">
    <source>
        <dbReference type="Pfam" id="PF13649"/>
    </source>
</evidence>
<dbReference type="InterPro" id="IPR051052">
    <property type="entry name" value="Diverse_substrate_MTase"/>
</dbReference>
<dbReference type="RefSeq" id="WP_209644431.1">
    <property type="nucleotide sequence ID" value="NZ_JAGINW010000001.1"/>
</dbReference>
<keyword evidence="2" id="KW-0808">Transferase</keyword>